<dbReference type="SUPFAM" id="SSF55785">
    <property type="entry name" value="PYP-like sensor domain (PAS domain)"/>
    <property type="match status" value="2"/>
</dbReference>
<evidence type="ECO:0000259" key="23">
    <source>
        <dbReference type="PROSITE" id="PS50113"/>
    </source>
</evidence>
<dbReference type="InterPro" id="IPR035965">
    <property type="entry name" value="PAS-like_dom_sf"/>
</dbReference>
<evidence type="ECO:0000256" key="13">
    <source>
        <dbReference type="ARBA" id="ARBA00022737"/>
    </source>
</evidence>
<dbReference type="Gene3D" id="2.10.70.100">
    <property type="match status" value="1"/>
</dbReference>
<evidence type="ECO:0000256" key="7">
    <source>
        <dbReference type="ARBA" id="ARBA00022553"/>
    </source>
</evidence>
<dbReference type="PANTHER" id="PTHR41523">
    <property type="entry name" value="TWO-COMPONENT SYSTEM SENSOR PROTEIN"/>
    <property type="match status" value="1"/>
</dbReference>
<dbReference type="Pfam" id="PF07536">
    <property type="entry name" value="HWE_HK"/>
    <property type="match status" value="1"/>
</dbReference>
<comment type="catalytic activity">
    <reaction evidence="1">
        <text>ATP + protein L-histidine = ADP + protein N-phospho-L-histidine.</text>
        <dbReference type="EC" id="2.7.13.3"/>
    </reaction>
</comment>
<dbReference type="SMART" id="SM00086">
    <property type="entry name" value="PAC"/>
    <property type="match status" value="2"/>
</dbReference>
<keyword evidence="7" id="KW-0597">Phosphoprotein</keyword>
<keyword evidence="14" id="KW-0547">Nucleotide-binding</keyword>
<dbReference type="EC" id="2.7.13.3" evidence="3"/>
<dbReference type="FunFam" id="2.10.70.100:FF:000001">
    <property type="entry name" value="Sensory transduction histidine kinase"/>
    <property type="match status" value="1"/>
</dbReference>
<keyword evidence="15" id="KW-0418">Kinase</keyword>
<keyword evidence="4" id="KW-1003">Cell membrane</keyword>
<dbReference type="PANTHER" id="PTHR41523:SF8">
    <property type="entry name" value="ETHYLENE RESPONSE SENSOR PROTEIN"/>
    <property type="match status" value="1"/>
</dbReference>
<keyword evidence="17" id="KW-1133">Transmembrane helix</keyword>
<evidence type="ECO:0000313" key="24">
    <source>
        <dbReference type="EMBL" id="SFT05034.1"/>
    </source>
</evidence>
<keyword evidence="25" id="KW-1185">Reference proteome</keyword>
<dbReference type="InterPro" id="IPR000014">
    <property type="entry name" value="PAS"/>
</dbReference>
<evidence type="ECO:0000256" key="18">
    <source>
        <dbReference type="ARBA" id="ARBA00022991"/>
    </source>
</evidence>
<feature type="domain" description="PAC" evidence="23">
    <location>
        <begin position="71"/>
        <end position="123"/>
    </location>
</feature>
<dbReference type="NCBIfam" id="TIGR00229">
    <property type="entry name" value="sensory_box"/>
    <property type="match status" value="2"/>
</dbReference>
<evidence type="ECO:0000256" key="2">
    <source>
        <dbReference type="ARBA" id="ARBA00004429"/>
    </source>
</evidence>
<evidence type="ECO:0000256" key="5">
    <source>
        <dbReference type="ARBA" id="ARBA00022519"/>
    </source>
</evidence>
<feature type="domain" description="PAS" evidence="22">
    <location>
        <begin position="23"/>
        <end position="68"/>
    </location>
</feature>
<evidence type="ECO:0000256" key="1">
    <source>
        <dbReference type="ARBA" id="ARBA00000085"/>
    </source>
</evidence>
<evidence type="ECO:0000256" key="16">
    <source>
        <dbReference type="ARBA" id="ARBA00022840"/>
    </source>
</evidence>
<dbReference type="Gene3D" id="3.30.450.20">
    <property type="entry name" value="PAS domain"/>
    <property type="match status" value="2"/>
</dbReference>
<dbReference type="AlphaFoldDB" id="A0A1I6UUM6"/>
<protein>
    <recommendedName>
        <fullName evidence="3">histidine kinase</fullName>
        <ecNumber evidence="3">2.7.13.3</ecNumber>
    </recommendedName>
</protein>
<name>A0A1I6UUM6_9RHOB</name>
<keyword evidence="8" id="KW-0716">Sensory transduction</keyword>
<dbReference type="GO" id="GO:0005886">
    <property type="term" value="C:plasma membrane"/>
    <property type="evidence" value="ECO:0007669"/>
    <property type="project" value="UniProtKB-SubCell"/>
</dbReference>
<evidence type="ECO:0000313" key="25">
    <source>
        <dbReference type="Proteomes" id="UP000199392"/>
    </source>
</evidence>
<dbReference type="InterPro" id="IPR013656">
    <property type="entry name" value="PAS_4"/>
</dbReference>
<keyword evidence="9" id="KW-0285">Flavoprotein</keyword>
<keyword evidence="20" id="KW-0472">Membrane</keyword>
<dbReference type="STRING" id="311180.SAMN04488050_1096"/>
<dbReference type="GO" id="GO:0004673">
    <property type="term" value="F:protein histidine kinase activity"/>
    <property type="evidence" value="ECO:0007669"/>
    <property type="project" value="UniProtKB-EC"/>
</dbReference>
<gene>
    <name evidence="24" type="ORF">SAMN04488050_1096</name>
</gene>
<dbReference type="InterPro" id="IPR000700">
    <property type="entry name" value="PAS-assoc_C"/>
</dbReference>
<keyword evidence="10" id="KW-0288">FMN</keyword>
<accession>A0A1I6UUM6</accession>
<dbReference type="Pfam" id="PF08448">
    <property type="entry name" value="PAS_4"/>
    <property type="match status" value="1"/>
</dbReference>
<keyword evidence="5" id="KW-0997">Cell inner membrane</keyword>
<keyword evidence="18" id="KW-0157">Chromophore</keyword>
<evidence type="ECO:0000256" key="21">
    <source>
        <dbReference type="ARBA" id="ARBA00023170"/>
    </source>
</evidence>
<dbReference type="Gene3D" id="3.30.565.10">
    <property type="entry name" value="Histidine kinase-like ATPase, C-terminal domain"/>
    <property type="match status" value="1"/>
</dbReference>
<evidence type="ECO:0000256" key="8">
    <source>
        <dbReference type="ARBA" id="ARBA00022606"/>
    </source>
</evidence>
<dbReference type="Proteomes" id="UP000199392">
    <property type="component" value="Unassembled WGS sequence"/>
</dbReference>
<dbReference type="GO" id="GO:0009881">
    <property type="term" value="F:photoreceptor activity"/>
    <property type="evidence" value="ECO:0007669"/>
    <property type="project" value="UniProtKB-KW"/>
</dbReference>
<evidence type="ECO:0000256" key="6">
    <source>
        <dbReference type="ARBA" id="ARBA00022543"/>
    </source>
</evidence>
<organism evidence="24 25">
    <name type="scientific">Alloyangia pacifica</name>
    <dbReference type="NCBI Taxonomy" id="311180"/>
    <lineage>
        <taxon>Bacteria</taxon>
        <taxon>Pseudomonadati</taxon>
        <taxon>Pseudomonadota</taxon>
        <taxon>Alphaproteobacteria</taxon>
        <taxon>Rhodobacterales</taxon>
        <taxon>Roseobacteraceae</taxon>
        <taxon>Alloyangia</taxon>
    </lineage>
</organism>
<dbReference type="OrthoDB" id="9816309at2"/>
<evidence type="ECO:0000256" key="11">
    <source>
        <dbReference type="ARBA" id="ARBA00022679"/>
    </source>
</evidence>
<keyword evidence="13" id="KW-0677">Repeat</keyword>
<evidence type="ECO:0000256" key="14">
    <source>
        <dbReference type="ARBA" id="ARBA00022741"/>
    </source>
</evidence>
<evidence type="ECO:0000256" key="10">
    <source>
        <dbReference type="ARBA" id="ARBA00022643"/>
    </source>
</evidence>
<evidence type="ECO:0000256" key="19">
    <source>
        <dbReference type="ARBA" id="ARBA00023026"/>
    </source>
</evidence>
<keyword evidence="11" id="KW-0808">Transferase</keyword>
<evidence type="ECO:0000259" key="22">
    <source>
        <dbReference type="PROSITE" id="PS50112"/>
    </source>
</evidence>
<keyword evidence="6" id="KW-0600">Photoreceptor protein</keyword>
<dbReference type="CDD" id="cd00130">
    <property type="entry name" value="PAS"/>
    <property type="match status" value="2"/>
</dbReference>
<dbReference type="InterPro" id="IPR013655">
    <property type="entry name" value="PAS_fold_3"/>
</dbReference>
<dbReference type="Pfam" id="PF08447">
    <property type="entry name" value="PAS_3"/>
    <property type="match status" value="1"/>
</dbReference>
<keyword evidence="16" id="KW-0067">ATP-binding</keyword>
<dbReference type="GO" id="GO:0005524">
    <property type="term" value="F:ATP binding"/>
    <property type="evidence" value="ECO:0007669"/>
    <property type="project" value="UniProtKB-KW"/>
</dbReference>
<dbReference type="SMART" id="SM00091">
    <property type="entry name" value="PAS"/>
    <property type="match status" value="1"/>
</dbReference>
<keyword evidence="19" id="KW-0843">Virulence</keyword>
<evidence type="ECO:0000256" key="3">
    <source>
        <dbReference type="ARBA" id="ARBA00012438"/>
    </source>
</evidence>
<dbReference type="InterPro" id="IPR001610">
    <property type="entry name" value="PAC"/>
</dbReference>
<dbReference type="SMART" id="SM00911">
    <property type="entry name" value="HWE_HK"/>
    <property type="match status" value="1"/>
</dbReference>
<evidence type="ECO:0000256" key="17">
    <source>
        <dbReference type="ARBA" id="ARBA00022989"/>
    </source>
</evidence>
<reference evidence="25" key="1">
    <citation type="submission" date="2016-10" db="EMBL/GenBank/DDBJ databases">
        <authorList>
            <person name="Varghese N."/>
            <person name="Submissions S."/>
        </authorList>
    </citation>
    <scope>NUCLEOTIDE SEQUENCE [LARGE SCALE GENOMIC DNA]</scope>
    <source>
        <strain evidence="25">DSM 26894</strain>
    </source>
</reference>
<sequence>MLNTDDSIPGAGSYEWHVGEDRLLWSRGLVQLYGLTRVDEHAEAFYALVHPQDRDRLRREVQEVCARADHFEHRFRILRPDGRVRHVLDRGRVVRDAQGSAVRLSGVEMDVTEIVEASCGGTGGPGADGSDRPPADAEILDAVFSDAPVGIGIWDRDLKFVKINPLLAEMNGLPPEAHIGKTPKELLPEVHDIDGVTQLLQEILTSGLVRRNVEISGVTPARPSERRYWKEHFFPIKSAGRVTGLAAIVEDITETRKAQETIDALLHELNHRSKNMVSLILAISRQTARSRPEDFLPVFQSRLESMAAAQDLLVQRSWQDIDVEALLRSQLPHVAHLIGERIRLRGAPEVLVPAAAAQSLALAIHELTTNALKYGALSDEQGRLTICWQLSADGRKLQIVWRERGGPFVSPPTRTGFGSTLTGAMLQSTLGGETRADYASEGFTWSVEFPLQG</sequence>
<evidence type="ECO:0000256" key="20">
    <source>
        <dbReference type="ARBA" id="ARBA00023136"/>
    </source>
</evidence>
<dbReference type="InterPro" id="IPR036890">
    <property type="entry name" value="HATPase_C_sf"/>
</dbReference>
<evidence type="ECO:0000256" key="15">
    <source>
        <dbReference type="ARBA" id="ARBA00022777"/>
    </source>
</evidence>
<dbReference type="RefSeq" id="WP_143015432.1">
    <property type="nucleotide sequence ID" value="NZ_FNCL01000018.1"/>
</dbReference>
<evidence type="ECO:0000256" key="4">
    <source>
        <dbReference type="ARBA" id="ARBA00022475"/>
    </source>
</evidence>
<dbReference type="SUPFAM" id="SSF55874">
    <property type="entry name" value="ATPase domain of HSP90 chaperone/DNA topoisomerase II/histidine kinase"/>
    <property type="match status" value="1"/>
</dbReference>
<evidence type="ECO:0000256" key="9">
    <source>
        <dbReference type="ARBA" id="ARBA00022630"/>
    </source>
</evidence>
<keyword evidence="21" id="KW-0675">Receptor</keyword>
<evidence type="ECO:0000256" key="12">
    <source>
        <dbReference type="ARBA" id="ARBA00022692"/>
    </source>
</evidence>
<comment type="subcellular location">
    <subcellularLocation>
        <location evidence="2">Cell inner membrane</location>
        <topology evidence="2">Multi-pass membrane protein</topology>
    </subcellularLocation>
</comment>
<dbReference type="EMBL" id="FOZW01000009">
    <property type="protein sequence ID" value="SFT05034.1"/>
    <property type="molecule type" value="Genomic_DNA"/>
</dbReference>
<dbReference type="PROSITE" id="PS50113">
    <property type="entry name" value="PAC"/>
    <property type="match status" value="1"/>
</dbReference>
<proteinExistence type="predicted"/>
<dbReference type="PROSITE" id="PS50112">
    <property type="entry name" value="PAS"/>
    <property type="match status" value="1"/>
</dbReference>
<keyword evidence="12" id="KW-0812">Transmembrane</keyword>
<dbReference type="InterPro" id="IPR011102">
    <property type="entry name" value="Sig_transdc_His_kinase_HWE"/>
</dbReference>